<evidence type="ECO:0000256" key="1">
    <source>
        <dbReference type="SAM" id="Phobius"/>
    </source>
</evidence>
<dbReference type="STRING" id="205920.ECH_0722"/>
<dbReference type="RefSeq" id="WP_006010417.1">
    <property type="nucleotide sequence ID" value="NC_007799.1"/>
</dbReference>
<keyword evidence="1" id="KW-0812">Transmembrane</keyword>
<dbReference type="Proteomes" id="UP000008320">
    <property type="component" value="Chromosome"/>
</dbReference>
<keyword evidence="1" id="KW-1133">Transmembrane helix</keyword>
<accession>Q2GGA8</accession>
<evidence type="ECO:0000313" key="3">
    <source>
        <dbReference type="Proteomes" id="UP000008320"/>
    </source>
</evidence>
<evidence type="ECO:0000313" key="2">
    <source>
        <dbReference type="EMBL" id="ABD44821.1"/>
    </source>
</evidence>
<dbReference type="EMBL" id="CP000236">
    <property type="protein sequence ID" value="ABD44821.1"/>
    <property type="molecule type" value="Genomic_DNA"/>
</dbReference>
<proteinExistence type="predicted"/>
<protein>
    <submittedName>
        <fullName evidence="2">Uncharacterized protein</fullName>
    </submittedName>
</protein>
<dbReference type="AlphaFoldDB" id="Q2GGA8"/>
<organism evidence="2 3">
    <name type="scientific">Ehrlichia chaffeensis (strain ATCC CRL-10679 / Arkansas)</name>
    <dbReference type="NCBI Taxonomy" id="205920"/>
    <lineage>
        <taxon>Bacteria</taxon>
        <taxon>Pseudomonadati</taxon>
        <taxon>Pseudomonadota</taxon>
        <taxon>Alphaproteobacteria</taxon>
        <taxon>Rickettsiales</taxon>
        <taxon>Anaplasmataceae</taxon>
        <taxon>Ehrlichia</taxon>
    </lineage>
</organism>
<dbReference type="KEGG" id="ech:ECH_0722"/>
<name>Q2GGA8_EHRCR</name>
<dbReference type="HOGENOM" id="CLU_1425954_0_0_5"/>
<keyword evidence="3" id="KW-1185">Reference proteome</keyword>
<reference evidence="2 3" key="1">
    <citation type="journal article" date="2006" name="PLoS Genet.">
        <title>Comparative genomics of emerging human ehrlichiosis agents.</title>
        <authorList>
            <person name="Dunning Hotopp J.C."/>
            <person name="Lin M."/>
            <person name="Madupu R."/>
            <person name="Crabtree J."/>
            <person name="Angiuoli S.V."/>
            <person name="Eisen J.A."/>
            <person name="Seshadri R."/>
            <person name="Ren Q."/>
            <person name="Wu M."/>
            <person name="Utterback T.R."/>
            <person name="Smith S."/>
            <person name="Lewis M."/>
            <person name="Khouri H."/>
            <person name="Zhang C."/>
            <person name="Niu H."/>
            <person name="Lin Q."/>
            <person name="Ohashi N."/>
            <person name="Zhi N."/>
            <person name="Nelson W."/>
            <person name="Brinkac L.M."/>
            <person name="Dodson R.J."/>
            <person name="Rosovitz M.J."/>
            <person name="Sundaram J."/>
            <person name="Daugherty S.C."/>
            <person name="Davidsen T."/>
            <person name="Durkin A.S."/>
            <person name="Gwinn M."/>
            <person name="Haft D.H."/>
            <person name="Selengut J.D."/>
            <person name="Sullivan S.A."/>
            <person name="Zafar N."/>
            <person name="Zhou L."/>
            <person name="Benahmed F."/>
            <person name="Forberger H."/>
            <person name="Halpin R."/>
            <person name="Mulligan S."/>
            <person name="Robinson J."/>
            <person name="White O."/>
            <person name="Rikihisa Y."/>
            <person name="Tettelin H."/>
        </authorList>
    </citation>
    <scope>NUCLEOTIDE SEQUENCE [LARGE SCALE GENOMIC DNA]</scope>
    <source>
        <strain evidence="3">ATCC CRL-10679 / Arkansas</strain>
    </source>
</reference>
<feature type="transmembrane region" description="Helical" evidence="1">
    <location>
        <begin position="7"/>
        <end position="26"/>
    </location>
</feature>
<keyword evidence="1" id="KW-0472">Membrane</keyword>
<feature type="transmembrane region" description="Helical" evidence="1">
    <location>
        <begin position="38"/>
        <end position="57"/>
    </location>
</feature>
<dbReference type="OrthoDB" id="9999180at2"/>
<sequence>MAKYHDTIINCSSLIAIVGAIVGLTLCCTSKVRHGQAYVGVFVLILIATLALLCANYKKSISEKYTQLNNYLTKFSSEPNSSPNYYNPDTGLSTDYYFDSSVRPVEMPRDEQVYFYYEEPQFHRVCGMTTYYDDAVGNSVGMKTFSGINDEVGKTNIAQGIAEESVGQIVTDSDVEEVTTLEKEQSKVRN</sequence>
<gene>
    <name evidence="2" type="ordered locus">ECH_0722</name>
</gene>